<keyword evidence="3" id="KW-1185">Reference proteome</keyword>
<dbReference type="AlphaFoldDB" id="A0A4U6TEA0"/>
<protein>
    <submittedName>
        <fullName evidence="2">Uncharacterized protein</fullName>
    </submittedName>
</protein>
<dbReference type="Proteomes" id="UP000298652">
    <property type="component" value="Chromosome 8"/>
</dbReference>
<name>A0A4U6TEA0_SETVI</name>
<dbReference type="EMBL" id="CM016559">
    <property type="protein sequence ID" value="TKV99841.1"/>
    <property type="molecule type" value="Genomic_DNA"/>
</dbReference>
<feature type="compositionally biased region" description="Basic and acidic residues" evidence="1">
    <location>
        <begin position="339"/>
        <end position="348"/>
    </location>
</feature>
<gene>
    <name evidence="2" type="ORF">SEVIR_8G070401v2</name>
</gene>
<proteinExistence type="predicted"/>
<dbReference type="Gramene" id="TKV99841">
    <property type="protein sequence ID" value="TKV99841"/>
    <property type="gene ID" value="SEVIR_8G070401v2"/>
</dbReference>
<feature type="region of interest" description="Disordered" evidence="1">
    <location>
        <begin position="319"/>
        <end position="348"/>
    </location>
</feature>
<organism evidence="2 3">
    <name type="scientific">Setaria viridis</name>
    <name type="common">Green bristlegrass</name>
    <name type="synonym">Setaria italica subsp. viridis</name>
    <dbReference type="NCBI Taxonomy" id="4556"/>
    <lineage>
        <taxon>Eukaryota</taxon>
        <taxon>Viridiplantae</taxon>
        <taxon>Streptophyta</taxon>
        <taxon>Embryophyta</taxon>
        <taxon>Tracheophyta</taxon>
        <taxon>Spermatophyta</taxon>
        <taxon>Magnoliopsida</taxon>
        <taxon>Liliopsida</taxon>
        <taxon>Poales</taxon>
        <taxon>Poaceae</taxon>
        <taxon>PACMAD clade</taxon>
        <taxon>Panicoideae</taxon>
        <taxon>Panicodae</taxon>
        <taxon>Paniceae</taxon>
        <taxon>Cenchrinae</taxon>
        <taxon>Setaria</taxon>
    </lineage>
</organism>
<evidence type="ECO:0000256" key="1">
    <source>
        <dbReference type="SAM" id="MobiDB-lite"/>
    </source>
</evidence>
<evidence type="ECO:0000313" key="2">
    <source>
        <dbReference type="EMBL" id="TKV99841.1"/>
    </source>
</evidence>
<evidence type="ECO:0000313" key="3">
    <source>
        <dbReference type="Proteomes" id="UP000298652"/>
    </source>
</evidence>
<feature type="compositionally biased region" description="Low complexity" evidence="1">
    <location>
        <begin position="322"/>
        <end position="337"/>
    </location>
</feature>
<reference evidence="2" key="1">
    <citation type="submission" date="2019-03" db="EMBL/GenBank/DDBJ databases">
        <title>WGS assembly of Setaria viridis.</title>
        <authorList>
            <person name="Huang P."/>
            <person name="Jenkins J."/>
            <person name="Grimwood J."/>
            <person name="Barry K."/>
            <person name="Healey A."/>
            <person name="Mamidi S."/>
            <person name="Sreedasyam A."/>
            <person name="Shu S."/>
            <person name="Feldman M."/>
            <person name="Wu J."/>
            <person name="Yu Y."/>
            <person name="Chen C."/>
            <person name="Johnson J."/>
            <person name="Rokhsar D."/>
            <person name="Baxter I."/>
            <person name="Schmutz J."/>
            <person name="Brutnell T."/>
            <person name="Kellogg E."/>
        </authorList>
    </citation>
    <scope>NUCLEOTIDE SEQUENCE [LARGE SCALE GENOMIC DNA]</scope>
</reference>
<accession>A0A4U6TEA0</accession>
<sequence>MLVSYCNLSWEAQLTSSKFLNWKIGFSSFVSLPRKVGLLVYQLGIFQCDIFKVAFHLCNDRGIHFARSVLSSAQGICSDWTTVISKKASFNGYPPLNGSNLIPIRSSSDGSYARINHRGQNSVFNRLGRNWIKKPHHSAKNTGPSRISNSSSPFSGINLGLNLGPSLQVSPANDYARLSHKLALDLNAAPNSQMGRISCSRCFSNKHTRASCSRPVRCGLCFRLDHVAHSCRYPPRFPGLSMDMQFTTSVPQSGWENANVHLWFQSPLSMASGPTTKRLPVVGNFQHLGRSLLGAPAVAPEITVLWQLSPSTPVSGVVAPTSKLSSPSSHLPCSSLPRESSHGDLPHPAEAHPHCCSHPICHLLFSGDPTLWQAAFPENPPLSPMAYRFVDPTSFKTFLVVVSGSWWASASQCPGLFLVVHEEIRVMWQ</sequence>